<sequence>MPLPSVECLITSRICPAPCPAHLQISTGADQTVCPSSQPRTVRLSLSQKPQTASDREPPLACVDAEFWVVTTQDTSDRVMVPRGRASVPSASLWDLHMTGIKINCASSSRGQTRAYNWGLNKPSDPLTPHTCSKAPSCMQVLNSIPEKWKGSKLSRLTDSVQLLLEEE</sequence>
<gene>
    <name evidence="1" type="ORF">SKAU_G00230280</name>
</gene>
<keyword evidence="2" id="KW-1185">Reference proteome</keyword>
<protein>
    <submittedName>
        <fullName evidence="1">Uncharacterized protein</fullName>
    </submittedName>
</protein>
<organism evidence="1 2">
    <name type="scientific">Synaphobranchus kaupii</name>
    <name type="common">Kaup's arrowtooth eel</name>
    <dbReference type="NCBI Taxonomy" id="118154"/>
    <lineage>
        <taxon>Eukaryota</taxon>
        <taxon>Metazoa</taxon>
        <taxon>Chordata</taxon>
        <taxon>Craniata</taxon>
        <taxon>Vertebrata</taxon>
        <taxon>Euteleostomi</taxon>
        <taxon>Actinopterygii</taxon>
        <taxon>Neopterygii</taxon>
        <taxon>Teleostei</taxon>
        <taxon>Anguilliformes</taxon>
        <taxon>Synaphobranchidae</taxon>
        <taxon>Synaphobranchus</taxon>
    </lineage>
</organism>
<dbReference type="AlphaFoldDB" id="A0A9Q1ISX2"/>
<dbReference type="Proteomes" id="UP001152622">
    <property type="component" value="Chromosome 8"/>
</dbReference>
<proteinExistence type="predicted"/>
<accession>A0A9Q1ISX2</accession>
<evidence type="ECO:0000313" key="2">
    <source>
        <dbReference type="Proteomes" id="UP001152622"/>
    </source>
</evidence>
<evidence type="ECO:0000313" key="1">
    <source>
        <dbReference type="EMBL" id="KAJ8351552.1"/>
    </source>
</evidence>
<reference evidence="1" key="1">
    <citation type="journal article" date="2023" name="Science">
        <title>Genome structures resolve the early diversification of teleost fishes.</title>
        <authorList>
            <person name="Parey E."/>
            <person name="Louis A."/>
            <person name="Montfort J."/>
            <person name="Bouchez O."/>
            <person name="Roques C."/>
            <person name="Iampietro C."/>
            <person name="Lluch J."/>
            <person name="Castinel A."/>
            <person name="Donnadieu C."/>
            <person name="Desvignes T."/>
            <person name="Floi Bucao C."/>
            <person name="Jouanno E."/>
            <person name="Wen M."/>
            <person name="Mejri S."/>
            <person name="Dirks R."/>
            <person name="Jansen H."/>
            <person name="Henkel C."/>
            <person name="Chen W.J."/>
            <person name="Zahm M."/>
            <person name="Cabau C."/>
            <person name="Klopp C."/>
            <person name="Thompson A.W."/>
            <person name="Robinson-Rechavi M."/>
            <person name="Braasch I."/>
            <person name="Lecointre G."/>
            <person name="Bobe J."/>
            <person name="Postlethwait J.H."/>
            <person name="Berthelot C."/>
            <person name="Roest Crollius H."/>
            <person name="Guiguen Y."/>
        </authorList>
    </citation>
    <scope>NUCLEOTIDE SEQUENCE</scope>
    <source>
        <strain evidence="1">WJC10195</strain>
    </source>
</reference>
<name>A0A9Q1ISX2_SYNKA</name>
<comment type="caution">
    <text evidence="1">The sequence shown here is derived from an EMBL/GenBank/DDBJ whole genome shotgun (WGS) entry which is preliminary data.</text>
</comment>
<dbReference type="EMBL" id="JAINUF010000008">
    <property type="protein sequence ID" value="KAJ8351552.1"/>
    <property type="molecule type" value="Genomic_DNA"/>
</dbReference>